<dbReference type="PROSITE" id="PS50109">
    <property type="entry name" value="HIS_KIN"/>
    <property type="match status" value="1"/>
</dbReference>
<keyword evidence="7" id="KW-0547">Nucleotide-binding</keyword>
<dbReference type="Gene3D" id="1.10.287.130">
    <property type="match status" value="1"/>
</dbReference>
<dbReference type="CDD" id="cd00075">
    <property type="entry name" value="HATPase"/>
    <property type="match status" value="1"/>
</dbReference>
<dbReference type="RefSeq" id="WP_298264902.1">
    <property type="nucleotide sequence ID" value="NZ_JBHTIC010000005.1"/>
</dbReference>
<dbReference type="InterPro" id="IPR003594">
    <property type="entry name" value="HATPase_dom"/>
</dbReference>
<protein>
    <recommendedName>
        <fullName evidence="3">histidine kinase</fullName>
        <ecNumber evidence="3">2.7.13.3</ecNumber>
    </recommendedName>
</protein>
<evidence type="ECO:0000259" key="14">
    <source>
        <dbReference type="PROSITE" id="PS50109"/>
    </source>
</evidence>
<feature type="coiled-coil region" evidence="13">
    <location>
        <begin position="123"/>
        <end position="168"/>
    </location>
</feature>
<evidence type="ECO:0000256" key="6">
    <source>
        <dbReference type="ARBA" id="ARBA00022692"/>
    </source>
</evidence>
<dbReference type="SMART" id="SM00388">
    <property type="entry name" value="HisKA"/>
    <property type="match status" value="1"/>
</dbReference>
<dbReference type="Gene3D" id="3.30.565.10">
    <property type="entry name" value="Histidine kinase-like ATPase, C-terminal domain"/>
    <property type="match status" value="1"/>
</dbReference>
<dbReference type="SMART" id="SM00387">
    <property type="entry name" value="HATPase_c"/>
    <property type="match status" value="1"/>
</dbReference>
<evidence type="ECO:0000256" key="3">
    <source>
        <dbReference type="ARBA" id="ARBA00012438"/>
    </source>
</evidence>
<accession>A0ABW2Z697</accession>
<evidence type="ECO:0000256" key="1">
    <source>
        <dbReference type="ARBA" id="ARBA00000085"/>
    </source>
</evidence>
<dbReference type="SMART" id="SM00091">
    <property type="entry name" value="PAS"/>
    <property type="match status" value="1"/>
</dbReference>
<dbReference type="InterPro" id="IPR000014">
    <property type="entry name" value="PAS"/>
</dbReference>
<dbReference type="GO" id="GO:0005524">
    <property type="term" value="F:ATP binding"/>
    <property type="evidence" value="ECO:0007669"/>
    <property type="project" value="UniProtKB-KW"/>
</dbReference>
<evidence type="ECO:0000256" key="5">
    <source>
        <dbReference type="ARBA" id="ARBA00022679"/>
    </source>
</evidence>
<sequence>MFHQNKNIFDILFEAIPEGVIIVNQKQIIVAANSSAANMFGYRKSELINKALHILIPSKFHKNHIAHFNNFIKTNHIKKIEHGSDLYGIGKNNKEFPVEIGLNPFKVGNDNFVIALIIDVTTRKKNEKQIETLNDELEKKIKHRTAELNNTIKQLKELNLNYKEEIKKRIIAETRIKAALKKEIELNDLKTKFLSMVSHEFKTPLSGILTSSMLLKKYQRNEEQKKRDKHIEIITNKVHYLNDILNDFLSIEKLDSNKIVYKFSTFHLSKVINEVVYNANLLLKTGQRIIIPDNIDDFVLQQDERILELILSNLIHNSIKYSGENTTIQIAVYQNNGTIIFKIKDEGIGIPQNDQKFIFNRYFRAENALNIQGTGIGLNIIKAHIENLKGKINFSSEENIGSEFVLILPKENKNNNQ</sequence>
<evidence type="ECO:0000256" key="4">
    <source>
        <dbReference type="ARBA" id="ARBA00022553"/>
    </source>
</evidence>
<dbReference type="SUPFAM" id="SSF55874">
    <property type="entry name" value="ATPase domain of HSP90 chaperone/DNA topoisomerase II/histidine kinase"/>
    <property type="match status" value="1"/>
</dbReference>
<dbReference type="PROSITE" id="PS50112">
    <property type="entry name" value="PAS"/>
    <property type="match status" value="1"/>
</dbReference>
<dbReference type="InterPro" id="IPR005467">
    <property type="entry name" value="His_kinase_dom"/>
</dbReference>
<dbReference type="Proteomes" id="UP001597032">
    <property type="component" value="Unassembled WGS sequence"/>
</dbReference>
<comment type="caution">
    <text evidence="16">The sequence shown here is derived from an EMBL/GenBank/DDBJ whole genome shotgun (WGS) entry which is preliminary data.</text>
</comment>
<dbReference type="InterPro" id="IPR003661">
    <property type="entry name" value="HisK_dim/P_dom"/>
</dbReference>
<keyword evidence="13" id="KW-0175">Coiled coil</keyword>
<proteinExistence type="predicted"/>
<reference evidence="17" key="1">
    <citation type="journal article" date="2019" name="Int. J. Syst. Evol. Microbiol.">
        <title>The Global Catalogue of Microorganisms (GCM) 10K type strain sequencing project: providing services to taxonomists for standard genome sequencing and annotation.</title>
        <authorList>
            <consortium name="The Broad Institute Genomics Platform"/>
            <consortium name="The Broad Institute Genome Sequencing Center for Infectious Disease"/>
            <person name="Wu L."/>
            <person name="Ma J."/>
        </authorList>
    </citation>
    <scope>NUCLEOTIDE SEQUENCE [LARGE SCALE GENOMIC DNA]</scope>
    <source>
        <strain evidence="17">CCUG 60022</strain>
    </source>
</reference>
<evidence type="ECO:0000313" key="16">
    <source>
        <dbReference type="EMBL" id="MFD0761217.1"/>
    </source>
</evidence>
<feature type="domain" description="PAS" evidence="15">
    <location>
        <begin position="5"/>
        <end position="52"/>
    </location>
</feature>
<evidence type="ECO:0000256" key="12">
    <source>
        <dbReference type="ARBA" id="ARBA00023136"/>
    </source>
</evidence>
<evidence type="ECO:0000256" key="8">
    <source>
        <dbReference type="ARBA" id="ARBA00022777"/>
    </source>
</evidence>
<comment type="catalytic activity">
    <reaction evidence="1">
        <text>ATP + protein L-histidine = ADP + protein N-phospho-L-histidine.</text>
        <dbReference type="EC" id="2.7.13.3"/>
    </reaction>
</comment>
<keyword evidence="10" id="KW-1133">Transmembrane helix</keyword>
<evidence type="ECO:0000256" key="7">
    <source>
        <dbReference type="ARBA" id="ARBA00022741"/>
    </source>
</evidence>
<dbReference type="Pfam" id="PF02518">
    <property type="entry name" value="HATPase_c"/>
    <property type="match status" value="1"/>
</dbReference>
<dbReference type="InterPro" id="IPR004358">
    <property type="entry name" value="Sig_transdc_His_kin-like_C"/>
</dbReference>
<evidence type="ECO:0000256" key="11">
    <source>
        <dbReference type="ARBA" id="ARBA00023012"/>
    </source>
</evidence>
<dbReference type="SUPFAM" id="SSF47384">
    <property type="entry name" value="Homodimeric domain of signal transducing histidine kinase"/>
    <property type="match status" value="1"/>
</dbReference>
<dbReference type="EMBL" id="JBHTIC010000005">
    <property type="protein sequence ID" value="MFD0761217.1"/>
    <property type="molecule type" value="Genomic_DNA"/>
</dbReference>
<dbReference type="EC" id="2.7.13.3" evidence="3"/>
<dbReference type="PANTHER" id="PTHR42878">
    <property type="entry name" value="TWO-COMPONENT HISTIDINE KINASE"/>
    <property type="match status" value="1"/>
</dbReference>
<evidence type="ECO:0000259" key="15">
    <source>
        <dbReference type="PROSITE" id="PS50112"/>
    </source>
</evidence>
<evidence type="ECO:0000256" key="13">
    <source>
        <dbReference type="SAM" id="Coils"/>
    </source>
</evidence>
<evidence type="ECO:0000256" key="9">
    <source>
        <dbReference type="ARBA" id="ARBA00022840"/>
    </source>
</evidence>
<dbReference type="Pfam" id="PF13426">
    <property type="entry name" value="PAS_9"/>
    <property type="match status" value="1"/>
</dbReference>
<keyword evidence="9 16" id="KW-0067">ATP-binding</keyword>
<dbReference type="Pfam" id="PF00512">
    <property type="entry name" value="HisKA"/>
    <property type="match status" value="1"/>
</dbReference>
<comment type="subcellular location">
    <subcellularLocation>
        <location evidence="2">Membrane</location>
        <topology evidence="2">Multi-pass membrane protein</topology>
    </subcellularLocation>
</comment>
<keyword evidence="6" id="KW-0812">Transmembrane</keyword>
<dbReference type="InterPro" id="IPR050351">
    <property type="entry name" value="BphY/WalK/GraS-like"/>
</dbReference>
<dbReference type="PANTHER" id="PTHR42878:SF7">
    <property type="entry name" value="SENSOR HISTIDINE KINASE GLRK"/>
    <property type="match status" value="1"/>
</dbReference>
<keyword evidence="17" id="KW-1185">Reference proteome</keyword>
<keyword evidence="4" id="KW-0597">Phosphoprotein</keyword>
<organism evidence="16 17">
    <name type="scientific">Lutibacter aestuarii</name>
    <dbReference type="NCBI Taxonomy" id="861111"/>
    <lineage>
        <taxon>Bacteria</taxon>
        <taxon>Pseudomonadati</taxon>
        <taxon>Bacteroidota</taxon>
        <taxon>Flavobacteriia</taxon>
        <taxon>Flavobacteriales</taxon>
        <taxon>Flavobacteriaceae</taxon>
        <taxon>Lutibacter</taxon>
    </lineage>
</organism>
<dbReference type="InterPro" id="IPR036890">
    <property type="entry name" value="HATPase_C_sf"/>
</dbReference>
<dbReference type="PRINTS" id="PR00344">
    <property type="entry name" value="BCTRLSENSOR"/>
</dbReference>
<keyword evidence="12" id="KW-0472">Membrane</keyword>
<name>A0ABW2Z697_9FLAO</name>
<dbReference type="InterPro" id="IPR035965">
    <property type="entry name" value="PAS-like_dom_sf"/>
</dbReference>
<keyword evidence="8" id="KW-0418">Kinase</keyword>
<dbReference type="Gene3D" id="3.30.450.20">
    <property type="entry name" value="PAS domain"/>
    <property type="match status" value="1"/>
</dbReference>
<keyword evidence="5" id="KW-0808">Transferase</keyword>
<evidence type="ECO:0000313" key="17">
    <source>
        <dbReference type="Proteomes" id="UP001597032"/>
    </source>
</evidence>
<evidence type="ECO:0000256" key="10">
    <source>
        <dbReference type="ARBA" id="ARBA00022989"/>
    </source>
</evidence>
<gene>
    <name evidence="16" type="ORF">ACFQZW_03910</name>
</gene>
<dbReference type="CDD" id="cd00082">
    <property type="entry name" value="HisKA"/>
    <property type="match status" value="1"/>
</dbReference>
<feature type="domain" description="Histidine kinase" evidence="14">
    <location>
        <begin position="196"/>
        <end position="412"/>
    </location>
</feature>
<keyword evidence="11" id="KW-0902">Two-component regulatory system</keyword>
<dbReference type="SUPFAM" id="SSF55785">
    <property type="entry name" value="PYP-like sensor domain (PAS domain)"/>
    <property type="match status" value="1"/>
</dbReference>
<dbReference type="NCBIfam" id="TIGR00229">
    <property type="entry name" value="sensory_box"/>
    <property type="match status" value="1"/>
</dbReference>
<dbReference type="CDD" id="cd00130">
    <property type="entry name" value="PAS"/>
    <property type="match status" value="1"/>
</dbReference>
<evidence type="ECO:0000256" key="2">
    <source>
        <dbReference type="ARBA" id="ARBA00004141"/>
    </source>
</evidence>
<dbReference type="InterPro" id="IPR036097">
    <property type="entry name" value="HisK_dim/P_sf"/>
</dbReference>